<accession>A0ABW7R701</accession>
<organism evidence="1 2">
    <name type="scientific">Streptomyces celluloflavus</name>
    <dbReference type="NCBI Taxonomy" id="58344"/>
    <lineage>
        <taxon>Bacteria</taxon>
        <taxon>Bacillati</taxon>
        <taxon>Actinomycetota</taxon>
        <taxon>Actinomycetes</taxon>
        <taxon>Kitasatosporales</taxon>
        <taxon>Streptomycetaceae</taxon>
        <taxon>Streptomyces</taxon>
    </lineage>
</organism>
<keyword evidence="2" id="KW-1185">Reference proteome</keyword>
<evidence type="ECO:0008006" key="3">
    <source>
        <dbReference type="Google" id="ProtNLM"/>
    </source>
</evidence>
<protein>
    <recommendedName>
        <fullName evidence="3">Integrase</fullName>
    </recommendedName>
</protein>
<reference evidence="1 2" key="1">
    <citation type="submission" date="2024-10" db="EMBL/GenBank/DDBJ databases">
        <title>The Natural Products Discovery Center: Release of the First 8490 Sequenced Strains for Exploring Actinobacteria Biosynthetic Diversity.</title>
        <authorList>
            <person name="Kalkreuter E."/>
            <person name="Kautsar S.A."/>
            <person name="Yang D."/>
            <person name="Bader C.D."/>
            <person name="Teijaro C.N."/>
            <person name="Fluegel L."/>
            <person name="Davis C.M."/>
            <person name="Simpson J.R."/>
            <person name="Lauterbach L."/>
            <person name="Steele A.D."/>
            <person name="Gui C."/>
            <person name="Meng S."/>
            <person name="Li G."/>
            <person name="Viehrig K."/>
            <person name="Ye F."/>
            <person name="Su P."/>
            <person name="Kiefer A.F."/>
            <person name="Nichols A."/>
            <person name="Cepeda A.J."/>
            <person name="Yan W."/>
            <person name="Fan B."/>
            <person name="Jiang Y."/>
            <person name="Adhikari A."/>
            <person name="Zheng C.-J."/>
            <person name="Schuster L."/>
            <person name="Cowan T.M."/>
            <person name="Smanski M.J."/>
            <person name="Chevrette M.G."/>
            <person name="De Carvalho L.P.S."/>
            <person name="Shen B."/>
        </authorList>
    </citation>
    <scope>NUCLEOTIDE SEQUENCE [LARGE SCALE GENOMIC DNA]</scope>
    <source>
        <strain evidence="1 2">NPDC018013</strain>
    </source>
</reference>
<proteinExistence type="predicted"/>
<dbReference type="RefSeq" id="WP_367434605.1">
    <property type="nucleotide sequence ID" value="NZ_CP108413.1"/>
</dbReference>
<comment type="caution">
    <text evidence="1">The sequence shown here is derived from an EMBL/GenBank/DDBJ whole genome shotgun (WGS) entry which is preliminary data.</text>
</comment>
<gene>
    <name evidence="1" type="ORF">ACH4GP_02530</name>
</gene>
<dbReference type="EMBL" id="JBIRGH010000001">
    <property type="protein sequence ID" value="MFH8583258.1"/>
    <property type="molecule type" value="Genomic_DNA"/>
</dbReference>
<name>A0ABW7R701_9ACTN</name>
<dbReference type="Proteomes" id="UP001610990">
    <property type="component" value="Unassembled WGS sequence"/>
</dbReference>
<evidence type="ECO:0000313" key="1">
    <source>
        <dbReference type="EMBL" id="MFH8583258.1"/>
    </source>
</evidence>
<evidence type="ECO:0000313" key="2">
    <source>
        <dbReference type="Proteomes" id="UP001610990"/>
    </source>
</evidence>
<sequence>MSRGSRGGRRAAQPASDWAPVERLSANGTSVVFVEEASGLTKEFDFSTLLVAPAVQEWLAASLARQITARSGIKRVKSAENLFWVARSFATVLSEHPAPPMHPRDVTADHMLAFRARYEDIKSMGGYIAALRRLLKGDEELSEKAREGLRAIRVRKAAQEARDLEYTDAEWQQIMTAIRHDIRVARDRIHGGRELLSCFRAGDLPHGSQEEAVGRALDVFERTGDVPRYANGTQAFGAVKAGGLGAVSSLLCLSLNELTAFALLLTALTGQNFGTVTAWPAAHFRPDGGLTEDGLALVESVKPRRGPEREHMVVPLEDVLSGADSERRLFRSPLKVYLLLLDLGGTARRLGGLATLFAGHTASPGPHGGTRWASRPRAHHLVRWARDHGFPDAASAAAAGRPCVAARRLRTTVIERRRRPVAHSTRTMRETYLMPSKTVQAESRRVVADALDAEVNKARRQQGVPVFTTDLVHLAQTDLPAAAEVAGVEPQVLKHLLAGDQDTPLASCTDHTAGPHTPAGLPCTASFLACLDCENARALPHQLPVQLAAIDELQALRPHVEPQVWTVRFEPRIRQLHDIVHAFEPTERDKARDAITENQRELVRNLLEGRWDLR</sequence>